<feature type="domain" description="TonB-dependent receptor-like beta-barrel" evidence="11">
    <location>
        <begin position="447"/>
        <end position="915"/>
    </location>
</feature>
<sequence>MCLWTIEGVTLPAKAKGQSRAKGPRGRAMASALALCLALPQLASASSLSGQVTDVTGQAPFAGAVVRVEEIDRSVVTDRFGRYRLNGLESGAYTISIKYLGTPTVTQTVSIPEADAIIDFTIGDDVAYEDNIIVVGTKAAQASALNQQRAATSIKTIIDSDGLGNFPDTTVADSLSRAVGISVETDQGEGRYVSIRGINTDLISSSINGVRTPSPEDRRGVLLDGVPSDLLDGIEVQKSLTPDVDADSLGGVINLKTVSAFDRKDDFFRVKVEGAYNEITEEVSPKASMTYSNTWDDRFGAAVSLSYQNLAIEAHNNEIGEWDQDDDGNFFVADDYEQRWYDLTRERIGLVANFDWNVNDGTKLYLRTLYNRYTDNEVRNKFELREFDEEIIDVTPTSTTIRRGEVDAEVRLREEVRNIQTYSLGGETVEGPWTVDYQASFAYAEEDDTNNHDVTFRSTPEQRDSTVGAITLSYDDPQQPVISGSALPFLLDPTNYELDAYEQEFTINEDTEYAAQINVSRDSMIGQTPVVWKAGAKYRDRQKTRDQNLTFHERDDVVLDQFIRSDADISNWRLANRMFEWPDANLTASLRDTFQPAELVVEDTLLESSVGDFQVDERILAAYGMGTFEIGGATFVAGVRLEQTDVDLLGNFFEEDSLTATPREISQNYTDILPSINLRYDFTDRITGRAAYYAAVVRPAFGDMAPTALLNDDRDEIELGNPDLEAYGADNFDVGIEFYPTNLSVISIGAFYKAIDNAIFPAEFDIADVPATIDLSFLPAATLATIEDVNTFINVGSSEIFGVEVNYVQNMGDLSESLDGFLFSTNLTLTDSEATLPDGRKVPFLKQSNTVWNIALAYEKGPIDLRVSGNYRGDFLDELQGPELDRYADDRFRIEASAKYRVTPQLQVYLEGKNLTDAPEYFYFGDESRLSQYDEFGRTIVFGARFTY</sequence>
<comment type="similarity">
    <text evidence="8 9">Belongs to the TonB-dependent receptor family.</text>
</comment>
<evidence type="ECO:0000256" key="9">
    <source>
        <dbReference type="RuleBase" id="RU003357"/>
    </source>
</evidence>
<dbReference type="SUPFAM" id="SSF56935">
    <property type="entry name" value="Porins"/>
    <property type="match status" value="1"/>
</dbReference>
<keyword evidence="10" id="KW-0732">Signal</keyword>
<feature type="signal peptide" evidence="10">
    <location>
        <begin position="1"/>
        <end position="45"/>
    </location>
</feature>
<dbReference type="SUPFAM" id="SSF49464">
    <property type="entry name" value="Carboxypeptidase regulatory domain-like"/>
    <property type="match status" value="1"/>
</dbReference>
<dbReference type="InterPro" id="IPR036942">
    <property type="entry name" value="Beta-barrel_TonB_sf"/>
</dbReference>
<evidence type="ECO:0000256" key="2">
    <source>
        <dbReference type="ARBA" id="ARBA00022448"/>
    </source>
</evidence>
<dbReference type="InterPro" id="IPR000531">
    <property type="entry name" value="Beta-barrel_TonB"/>
</dbReference>
<keyword evidence="13" id="KW-0675">Receptor</keyword>
<dbReference type="Pfam" id="PF13620">
    <property type="entry name" value="CarboxypepD_reg"/>
    <property type="match status" value="1"/>
</dbReference>
<organism evidence="13 14">
    <name type="scientific">Algimonas arctica</name>
    <dbReference type="NCBI Taxonomy" id="1479486"/>
    <lineage>
        <taxon>Bacteria</taxon>
        <taxon>Pseudomonadati</taxon>
        <taxon>Pseudomonadota</taxon>
        <taxon>Alphaproteobacteria</taxon>
        <taxon>Maricaulales</taxon>
        <taxon>Robiginitomaculaceae</taxon>
        <taxon>Algimonas</taxon>
    </lineage>
</organism>
<evidence type="ECO:0000259" key="11">
    <source>
        <dbReference type="Pfam" id="PF00593"/>
    </source>
</evidence>
<dbReference type="PANTHER" id="PTHR40980">
    <property type="entry name" value="PLUG DOMAIN-CONTAINING PROTEIN"/>
    <property type="match status" value="1"/>
</dbReference>
<comment type="caution">
    <text evidence="13">The sequence shown here is derived from an EMBL/GenBank/DDBJ whole genome shotgun (WGS) entry which is preliminary data.</text>
</comment>
<dbReference type="NCBIfam" id="TIGR01782">
    <property type="entry name" value="TonB-Xanth-Caul"/>
    <property type="match status" value="1"/>
</dbReference>
<keyword evidence="6 8" id="KW-0472">Membrane</keyword>
<evidence type="ECO:0000256" key="1">
    <source>
        <dbReference type="ARBA" id="ARBA00004571"/>
    </source>
</evidence>
<dbReference type="Pfam" id="PF00593">
    <property type="entry name" value="TonB_dep_Rec_b-barrel"/>
    <property type="match status" value="1"/>
</dbReference>
<dbReference type="InterPro" id="IPR012910">
    <property type="entry name" value="Plug_dom"/>
</dbReference>
<evidence type="ECO:0000313" key="13">
    <source>
        <dbReference type="EMBL" id="GHA84713.1"/>
    </source>
</evidence>
<evidence type="ECO:0000256" key="10">
    <source>
        <dbReference type="SAM" id="SignalP"/>
    </source>
</evidence>
<dbReference type="Pfam" id="PF07715">
    <property type="entry name" value="Plug"/>
    <property type="match status" value="1"/>
</dbReference>
<dbReference type="InterPro" id="IPR010104">
    <property type="entry name" value="TonB_rcpt_bac"/>
</dbReference>
<dbReference type="CDD" id="cd01347">
    <property type="entry name" value="ligand_gated_channel"/>
    <property type="match status" value="1"/>
</dbReference>
<dbReference type="GO" id="GO:0009279">
    <property type="term" value="C:cell outer membrane"/>
    <property type="evidence" value="ECO:0007669"/>
    <property type="project" value="UniProtKB-SubCell"/>
</dbReference>
<evidence type="ECO:0000313" key="14">
    <source>
        <dbReference type="Proteomes" id="UP000634004"/>
    </source>
</evidence>
<keyword evidence="7 8" id="KW-0998">Cell outer membrane</keyword>
<dbReference type="PROSITE" id="PS52016">
    <property type="entry name" value="TONB_DEPENDENT_REC_3"/>
    <property type="match status" value="1"/>
</dbReference>
<feature type="domain" description="TonB-dependent receptor plug" evidence="12">
    <location>
        <begin position="149"/>
        <end position="252"/>
    </location>
</feature>
<keyword evidence="14" id="KW-1185">Reference proteome</keyword>
<dbReference type="Gene3D" id="2.40.170.20">
    <property type="entry name" value="TonB-dependent receptor, beta-barrel domain"/>
    <property type="match status" value="1"/>
</dbReference>
<name>A0A8J3G120_9PROT</name>
<dbReference type="AlphaFoldDB" id="A0A8J3G120"/>
<comment type="subcellular location">
    <subcellularLocation>
        <location evidence="1 8">Cell outer membrane</location>
        <topology evidence="1 8">Multi-pass membrane protein</topology>
    </subcellularLocation>
</comment>
<evidence type="ECO:0000256" key="3">
    <source>
        <dbReference type="ARBA" id="ARBA00022452"/>
    </source>
</evidence>
<keyword evidence="4 8" id="KW-0812">Transmembrane</keyword>
<dbReference type="InterPro" id="IPR039426">
    <property type="entry name" value="TonB-dep_rcpt-like"/>
</dbReference>
<dbReference type="Proteomes" id="UP000634004">
    <property type="component" value="Unassembled WGS sequence"/>
</dbReference>
<evidence type="ECO:0000256" key="5">
    <source>
        <dbReference type="ARBA" id="ARBA00023077"/>
    </source>
</evidence>
<feature type="chain" id="PRO_5035197242" evidence="10">
    <location>
        <begin position="46"/>
        <end position="948"/>
    </location>
</feature>
<proteinExistence type="inferred from homology"/>
<dbReference type="Gene3D" id="2.60.40.1120">
    <property type="entry name" value="Carboxypeptidase-like, regulatory domain"/>
    <property type="match status" value="1"/>
</dbReference>
<dbReference type="EMBL" id="BMZH01000002">
    <property type="protein sequence ID" value="GHA84713.1"/>
    <property type="molecule type" value="Genomic_DNA"/>
</dbReference>
<evidence type="ECO:0000256" key="6">
    <source>
        <dbReference type="ARBA" id="ARBA00023136"/>
    </source>
</evidence>
<dbReference type="InterPro" id="IPR037066">
    <property type="entry name" value="Plug_dom_sf"/>
</dbReference>
<keyword evidence="5 9" id="KW-0798">TonB box</keyword>
<accession>A0A8J3G120</accession>
<reference evidence="13" key="1">
    <citation type="journal article" date="2014" name="Int. J. Syst. Evol. Microbiol.">
        <title>Complete genome sequence of Corynebacterium casei LMG S-19264T (=DSM 44701T), isolated from a smear-ripened cheese.</title>
        <authorList>
            <consortium name="US DOE Joint Genome Institute (JGI-PGF)"/>
            <person name="Walter F."/>
            <person name="Albersmeier A."/>
            <person name="Kalinowski J."/>
            <person name="Ruckert C."/>
        </authorList>
    </citation>
    <scope>NUCLEOTIDE SEQUENCE</scope>
    <source>
        <strain evidence="13">KCTC 32513</strain>
    </source>
</reference>
<evidence type="ECO:0000256" key="7">
    <source>
        <dbReference type="ARBA" id="ARBA00023237"/>
    </source>
</evidence>
<protein>
    <submittedName>
        <fullName evidence="13">TonB-dependent receptor</fullName>
    </submittedName>
</protein>
<keyword evidence="2 8" id="KW-0813">Transport</keyword>
<keyword evidence="3 8" id="KW-1134">Transmembrane beta strand</keyword>
<evidence type="ECO:0000259" key="12">
    <source>
        <dbReference type="Pfam" id="PF07715"/>
    </source>
</evidence>
<evidence type="ECO:0000256" key="8">
    <source>
        <dbReference type="PROSITE-ProRule" id="PRU01360"/>
    </source>
</evidence>
<dbReference type="Gene3D" id="2.170.130.10">
    <property type="entry name" value="TonB-dependent receptor, plug domain"/>
    <property type="match status" value="1"/>
</dbReference>
<gene>
    <name evidence="13" type="ORF">GCM10009069_04790</name>
</gene>
<reference evidence="13" key="2">
    <citation type="submission" date="2020-09" db="EMBL/GenBank/DDBJ databases">
        <authorList>
            <person name="Sun Q."/>
            <person name="Kim S."/>
        </authorList>
    </citation>
    <scope>NUCLEOTIDE SEQUENCE</scope>
    <source>
        <strain evidence="13">KCTC 32513</strain>
    </source>
</reference>
<evidence type="ECO:0000256" key="4">
    <source>
        <dbReference type="ARBA" id="ARBA00022692"/>
    </source>
</evidence>
<dbReference type="InterPro" id="IPR008969">
    <property type="entry name" value="CarboxyPept-like_regulatory"/>
</dbReference>
<dbReference type="PANTHER" id="PTHR40980:SF4">
    <property type="entry name" value="TONB-DEPENDENT RECEPTOR-LIKE BETA-BARREL DOMAIN-CONTAINING PROTEIN"/>
    <property type="match status" value="1"/>
</dbReference>